<dbReference type="PANTHER" id="PTHR13847">
    <property type="entry name" value="SARCOSINE DEHYDROGENASE-RELATED"/>
    <property type="match status" value="1"/>
</dbReference>
<evidence type="ECO:0000313" key="3">
    <source>
        <dbReference type="Proteomes" id="UP000198034"/>
    </source>
</evidence>
<name>A0A246G8B8_9FLAO</name>
<dbReference type="EMBL" id="MTCY01000048">
    <property type="protein sequence ID" value="OWP75089.1"/>
    <property type="molecule type" value="Genomic_DNA"/>
</dbReference>
<dbReference type="Gene3D" id="3.30.9.10">
    <property type="entry name" value="D-Amino Acid Oxidase, subunit A, domain 2"/>
    <property type="match status" value="1"/>
</dbReference>
<gene>
    <name evidence="2" type="ORF">BWK62_12790</name>
</gene>
<dbReference type="InterPro" id="IPR006076">
    <property type="entry name" value="FAD-dep_OxRdtase"/>
</dbReference>
<protein>
    <recommendedName>
        <fullName evidence="1">FAD dependent oxidoreductase domain-containing protein</fullName>
    </recommendedName>
</protein>
<dbReference type="AlphaFoldDB" id="A0A246G8B8"/>
<dbReference type="InterPro" id="IPR036188">
    <property type="entry name" value="FAD/NAD-bd_sf"/>
</dbReference>
<feature type="domain" description="FAD dependent oxidoreductase" evidence="1">
    <location>
        <begin position="7"/>
        <end position="334"/>
    </location>
</feature>
<accession>A0A246G8B8</accession>
<dbReference type="SUPFAM" id="SSF51905">
    <property type="entry name" value="FAD/NAD(P)-binding domain"/>
    <property type="match status" value="1"/>
</dbReference>
<sequence length="341" mass="38573">MVVDKTDIAIIGGGVQGIFLAYYAKLLHPNKRVSLYEAEVIGNGISAYSGHLHTHYGSGYKHSLAEISINLYKNLVSEYTNFPMEERDFIGVCHKEKLEAVLADLTQKNVLINKANYPFAEFSNDHVTISGIKAYATKRNLLPYLHELIASKGVKVFEGTRIKDIQKESEGYSLINQVNKKNLASVVLNASGKNLFEILKTKNRDVRTKKVVAFHIDKWQNLDSSIYYFFDDDAFLLPQPYFNRYLFSYRCEEWDINKNTEKFVITETDLNVAKGVLKKYTSDFSEHILGGQVYIDIYNTPNSLPIICEIDKNYFVIGATGGSGIRLAPALAIETIKQINL</sequence>
<dbReference type="Pfam" id="PF01266">
    <property type="entry name" value="DAO"/>
    <property type="match status" value="1"/>
</dbReference>
<evidence type="ECO:0000313" key="2">
    <source>
        <dbReference type="EMBL" id="OWP75089.1"/>
    </source>
</evidence>
<evidence type="ECO:0000259" key="1">
    <source>
        <dbReference type="Pfam" id="PF01266"/>
    </source>
</evidence>
<organism evidence="2 3">
    <name type="scientific">Flavobacterium columnare</name>
    <dbReference type="NCBI Taxonomy" id="996"/>
    <lineage>
        <taxon>Bacteria</taxon>
        <taxon>Pseudomonadati</taxon>
        <taxon>Bacteroidota</taxon>
        <taxon>Flavobacteriia</taxon>
        <taxon>Flavobacteriales</taxon>
        <taxon>Flavobacteriaceae</taxon>
        <taxon>Flavobacterium</taxon>
    </lineage>
</organism>
<proteinExistence type="predicted"/>
<dbReference type="Gene3D" id="3.50.50.60">
    <property type="entry name" value="FAD/NAD(P)-binding domain"/>
    <property type="match status" value="1"/>
</dbReference>
<dbReference type="GO" id="GO:0005737">
    <property type="term" value="C:cytoplasm"/>
    <property type="evidence" value="ECO:0007669"/>
    <property type="project" value="TreeGrafter"/>
</dbReference>
<comment type="caution">
    <text evidence="2">The sequence shown here is derived from an EMBL/GenBank/DDBJ whole genome shotgun (WGS) entry which is preliminary data.</text>
</comment>
<reference evidence="2 3" key="1">
    <citation type="journal article" date="2017" name="Infect. Genet. Evol.">
        <title>Comparative genome analysis of fish pathogen Flavobacterium columnare reveals extensive sequence diversity within the species.</title>
        <authorList>
            <person name="Kayansamruaj P."/>
            <person name="Dong H.T."/>
            <person name="Hirono I."/>
            <person name="Kondo H."/>
            <person name="Senapin S."/>
            <person name="Rodkhum C."/>
        </authorList>
    </citation>
    <scope>NUCLEOTIDE SEQUENCE [LARGE SCALE GENOMIC DNA]</scope>
    <source>
        <strain evidence="2 3">1214</strain>
    </source>
</reference>
<dbReference type="Proteomes" id="UP000198034">
    <property type="component" value="Unassembled WGS sequence"/>
</dbReference>